<evidence type="ECO:0000313" key="9">
    <source>
        <dbReference type="Proteomes" id="UP001154282"/>
    </source>
</evidence>
<dbReference type="FunFam" id="1.10.10.10:FF:000087">
    <property type="entry name" value="Transcriptional adapter 2"/>
    <property type="match status" value="1"/>
</dbReference>
<dbReference type="EMBL" id="CAMGYJ010000008">
    <property type="protein sequence ID" value="CAI0460561.1"/>
    <property type="molecule type" value="Genomic_DNA"/>
</dbReference>
<dbReference type="SUPFAM" id="SSF57850">
    <property type="entry name" value="RING/U-box"/>
    <property type="match status" value="1"/>
</dbReference>
<protein>
    <recommendedName>
        <fullName evidence="10">Transcriptional adapter</fullName>
    </recommendedName>
</protein>
<dbReference type="Gene3D" id="1.10.10.10">
    <property type="entry name" value="Winged helix-like DNA-binding domain superfamily/Winged helix DNA-binding domain"/>
    <property type="match status" value="1"/>
</dbReference>
<reference evidence="8" key="1">
    <citation type="submission" date="2022-08" db="EMBL/GenBank/DDBJ databases">
        <authorList>
            <person name="Gutierrez-Valencia J."/>
        </authorList>
    </citation>
    <scope>NUCLEOTIDE SEQUENCE</scope>
</reference>
<dbReference type="InterPro" id="IPR041983">
    <property type="entry name" value="ADA2-like_ZZ"/>
</dbReference>
<feature type="compositionally biased region" description="Polar residues" evidence="5">
    <location>
        <begin position="25"/>
        <end position="37"/>
    </location>
</feature>
<dbReference type="SUPFAM" id="SSF46689">
    <property type="entry name" value="Homeodomain-like"/>
    <property type="match status" value="1"/>
</dbReference>
<evidence type="ECO:0000256" key="4">
    <source>
        <dbReference type="PROSITE-ProRule" id="PRU00228"/>
    </source>
</evidence>
<dbReference type="PROSITE" id="PS50934">
    <property type="entry name" value="SWIRM"/>
    <property type="match status" value="1"/>
</dbReference>
<dbReference type="InterPro" id="IPR036388">
    <property type="entry name" value="WH-like_DNA-bd_sf"/>
</dbReference>
<dbReference type="InterPro" id="IPR007526">
    <property type="entry name" value="SWIRM"/>
</dbReference>
<evidence type="ECO:0000256" key="3">
    <source>
        <dbReference type="ARBA" id="ARBA00022833"/>
    </source>
</evidence>
<feature type="compositionally biased region" description="Polar residues" evidence="5">
    <location>
        <begin position="1"/>
        <end position="10"/>
    </location>
</feature>
<dbReference type="PROSITE" id="PS50135">
    <property type="entry name" value="ZF_ZZ_2"/>
    <property type="match status" value="1"/>
</dbReference>
<dbReference type="Pfam" id="PF22941">
    <property type="entry name" value="TADA2A-like_3rd"/>
    <property type="match status" value="1"/>
</dbReference>
<organism evidence="8 9">
    <name type="scientific">Linum tenue</name>
    <dbReference type="NCBI Taxonomy" id="586396"/>
    <lineage>
        <taxon>Eukaryota</taxon>
        <taxon>Viridiplantae</taxon>
        <taxon>Streptophyta</taxon>
        <taxon>Embryophyta</taxon>
        <taxon>Tracheophyta</taxon>
        <taxon>Spermatophyta</taxon>
        <taxon>Magnoliopsida</taxon>
        <taxon>eudicotyledons</taxon>
        <taxon>Gunneridae</taxon>
        <taxon>Pentapetalae</taxon>
        <taxon>rosids</taxon>
        <taxon>fabids</taxon>
        <taxon>Malpighiales</taxon>
        <taxon>Linaceae</taxon>
        <taxon>Linum</taxon>
    </lineage>
</organism>
<dbReference type="InterPro" id="IPR043145">
    <property type="entry name" value="Znf_ZZ_sf"/>
</dbReference>
<feature type="region of interest" description="Disordered" evidence="5">
    <location>
        <begin position="154"/>
        <end position="230"/>
    </location>
</feature>
<dbReference type="Pfam" id="PF25299">
    <property type="entry name" value="ZZ_ADA2"/>
    <property type="match status" value="1"/>
</dbReference>
<keyword evidence="2 4" id="KW-0863">Zinc-finger</keyword>
<dbReference type="GO" id="GO:0005634">
    <property type="term" value="C:nucleus"/>
    <property type="evidence" value="ECO:0007669"/>
    <property type="project" value="TreeGrafter"/>
</dbReference>
<dbReference type="GO" id="GO:0006338">
    <property type="term" value="P:chromatin remodeling"/>
    <property type="evidence" value="ECO:0007669"/>
    <property type="project" value="TreeGrafter"/>
</dbReference>
<evidence type="ECO:0000256" key="1">
    <source>
        <dbReference type="ARBA" id="ARBA00022723"/>
    </source>
</evidence>
<accession>A0AAV0NPV7</accession>
<dbReference type="GO" id="GO:0003713">
    <property type="term" value="F:transcription coactivator activity"/>
    <property type="evidence" value="ECO:0007669"/>
    <property type="project" value="TreeGrafter"/>
</dbReference>
<keyword evidence="9" id="KW-1185">Reference proteome</keyword>
<keyword evidence="1" id="KW-0479">Metal-binding</keyword>
<dbReference type="AlphaFoldDB" id="A0AAV0NPV7"/>
<dbReference type="GO" id="GO:0008270">
    <property type="term" value="F:zinc ion binding"/>
    <property type="evidence" value="ECO:0007669"/>
    <property type="project" value="UniProtKB-KW"/>
</dbReference>
<feature type="compositionally biased region" description="Basic and acidic residues" evidence="5">
    <location>
        <begin position="205"/>
        <end position="215"/>
    </location>
</feature>
<dbReference type="SMART" id="SM00291">
    <property type="entry name" value="ZnF_ZZ"/>
    <property type="match status" value="1"/>
</dbReference>
<evidence type="ECO:0000256" key="2">
    <source>
        <dbReference type="ARBA" id="ARBA00022771"/>
    </source>
</evidence>
<dbReference type="FunFam" id="3.30.60.90:FF:000013">
    <property type="entry name" value="Transcriptional adapter"/>
    <property type="match status" value="1"/>
</dbReference>
<dbReference type="InterPro" id="IPR009057">
    <property type="entry name" value="Homeodomain-like_sf"/>
</dbReference>
<feature type="region of interest" description="Disordered" evidence="5">
    <location>
        <begin position="1"/>
        <end position="42"/>
    </location>
</feature>
<feature type="domain" description="ZZ-type" evidence="6">
    <location>
        <begin position="45"/>
        <end position="101"/>
    </location>
</feature>
<feature type="compositionally biased region" description="Polar residues" evidence="5">
    <location>
        <begin position="182"/>
        <end position="200"/>
    </location>
</feature>
<dbReference type="Gene3D" id="3.30.60.90">
    <property type="match status" value="1"/>
</dbReference>
<dbReference type="InterPro" id="IPR000433">
    <property type="entry name" value="Znf_ZZ"/>
</dbReference>
<comment type="caution">
    <text evidence="8">The sequence shown here is derived from an EMBL/GenBank/DDBJ whole genome shotgun (WGS) entry which is preliminary data.</text>
</comment>
<dbReference type="PROSITE" id="PS01357">
    <property type="entry name" value="ZF_ZZ_1"/>
    <property type="match status" value="1"/>
</dbReference>
<evidence type="ECO:0000256" key="5">
    <source>
        <dbReference type="SAM" id="MobiDB-lite"/>
    </source>
</evidence>
<dbReference type="GO" id="GO:0006357">
    <property type="term" value="P:regulation of transcription by RNA polymerase II"/>
    <property type="evidence" value="ECO:0007669"/>
    <property type="project" value="TreeGrafter"/>
</dbReference>
<proteinExistence type="predicted"/>
<dbReference type="InterPro" id="IPR055141">
    <property type="entry name" value="TADA2A_B-like_dom"/>
</dbReference>
<evidence type="ECO:0000259" key="7">
    <source>
        <dbReference type="PROSITE" id="PS50934"/>
    </source>
</evidence>
<evidence type="ECO:0000259" key="6">
    <source>
        <dbReference type="PROSITE" id="PS50135"/>
    </source>
</evidence>
<keyword evidence="3" id="KW-0862">Zinc</keyword>
<gene>
    <name evidence="8" type="ORF">LITE_LOCUS34517</name>
</gene>
<dbReference type="PANTHER" id="PTHR12374">
    <property type="entry name" value="TRANSCRIPTIONAL ADAPTOR 2 ADA2 -RELATED"/>
    <property type="match status" value="1"/>
</dbReference>
<dbReference type="GO" id="GO:0003682">
    <property type="term" value="F:chromatin binding"/>
    <property type="evidence" value="ECO:0007669"/>
    <property type="project" value="TreeGrafter"/>
</dbReference>
<dbReference type="Proteomes" id="UP001154282">
    <property type="component" value="Unassembled WGS sequence"/>
</dbReference>
<name>A0AAV0NPV7_9ROSI</name>
<evidence type="ECO:0008006" key="10">
    <source>
        <dbReference type="Google" id="ProtNLM"/>
    </source>
</evidence>
<dbReference type="CDD" id="cd02335">
    <property type="entry name" value="ZZ_ADA2"/>
    <property type="match status" value="1"/>
</dbReference>
<dbReference type="PANTHER" id="PTHR12374:SF81">
    <property type="entry name" value="TRANSCRIPTIONAL ADAPTER ADA2B"/>
    <property type="match status" value="1"/>
</dbReference>
<sequence length="448" mass="49418">MGRSRGNFQSADEDPTQRSRRKKNASTGENLESTSAGQGAGDGKKALYHCNYCNKDITGKIRIKCAMCPDFDLCIECFSVGAEMQPHKSSHPYRVMVSDNKNLSFPLICPDWNADDEILLGGSVSIEFALDMSHVVGKNRKELLAMAKGSSMHGEHILKEDSPFSPSRVKIEGGSSGRLLSPLNTDMESGGRPNNANASKTAVKKASDPHIERSSKGKKPNCPVDGPSLLDLSGYNTKRQEFDPAYDNDAEQLLAEMEFKENDTEEEREIKVRVLRIYGKRKNTRNCSGQSSQSTELSEEFKNSRKHVLLAVGLQSRRIDTLTTNGKGKRKIVLVGSKKGGQLVPNVVIASESVGKDSHLKGSSSYNVNELDITALFDTQLLSEAEKRLCYEIRLPPPLYLQMQEVMTKEIFGGNVSKKSDAHSLFKIDANKVDRVYDVLVKKGIAQP</sequence>
<feature type="domain" description="SWIRM" evidence="7">
    <location>
        <begin position="362"/>
        <end position="448"/>
    </location>
</feature>
<evidence type="ECO:0000313" key="8">
    <source>
        <dbReference type="EMBL" id="CAI0460561.1"/>
    </source>
</evidence>